<feature type="binding site" evidence="8">
    <location>
        <position position="22"/>
    </location>
    <ligand>
        <name>tRNA</name>
        <dbReference type="ChEBI" id="CHEBI:17843"/>
    </ligand>
</feature>
<dbReference type="Pfam" id="PF01195">
    <property type="entry name" value="Pept_tRNA_hydro"/>
    <property type="match status" value="1"/>
</dbReference>
<comment type="subcellular location">
    <subcellularLocation>
        <location evidence="8">Cytoplasm</location>
    </subcellularLocation>
</comment>
<dbReference type="NCBIfam" id="TIGR00447">
    <property type="entry name" value="pth"/>
    <property type="match status" value="1"/>
</dbReference>
<name>A0A6F8ZKC3_9FIRM</name>
<dbReference type="Proteomes" id="UP000503399">
    <property type="component" value="Chromosome"/>
</dbReference>
<evidence type="ECO:0000256" key="1">
    <source>
        <dbReference type="ARBA" id="ARBA00013260"/>
    </source>
</evidence>
<dbReference type="FunFam" id="3.40.50.1470:FF:000001">
    <property type="entry name" value="Peptidyl-tRNA hydrolase"/>
    <property type="match status" value="1"/>
</dbReference>
<dbReference type="GO" id="GO:0006515">
    <property type="term" value="P:protein quality control for misfolded or incompletely synthesized proteins"/>
    <property type="evidence" value="ECO:0007669"/>
    <property type="project" value="UniProtKB-UniRule"/>
</dbReference>
<protein>
    <recommendedName>
        <fullName evidence="7 8">Peptidyl-tRNA hydrolase</fullName>
        <shortName evidence="8">Pth</shortName>
        <ecNumber evidence="1 8">3.1.1.29</ecNumber>
    </recommendedName>
</protein>
<dbReference type="InterPro" id="IPR018171">
    <property type="entry name" value="Pept_tRNA_hydro_CS"/>
</dbReference>
<dbReference type="PROSITE" id="PS01195">
    <property type="entry name" value="PEPT_TRNA_HYDROL_1"/>
    <property type="match status" value="1"/>
</dbReference>
<dbReference type="AlphaFoldDB" id="A0A6F8ZKC3"/>
<evidence type="ECO:0000256" key="2">
    <source>
        <dbReference type="ARBA" id="ARBA00022555"/>
    </source>
</evidence>
<feature type="active site" description="Proton acceptor" evidence="8">
    <location>
        <position position="27"/>
    </location>
</feature>
<organism evidence="11 12">
    <name type="scientific">Candidatus Hydrogenisulfobacillus filiaventi</name>
    <dbReference type="NCBI Taxonomy" id="2707344"/>
    <lineage>
        <taxon>Bacteria</taxon>
        <taxon>Bacillati</taxon>
        <taxon>Bacillota</taxon>
        <taxon>Clostridia</taxon>
        <taxon>Eubacteriales</taxon>
        <taxon>Clostridiales Family XVII. Incertae Sedis</taxon>
        <taxon>Candidatus Hydrogenisulfobacillus</taxon>
    </lineage>
</organism>
<dbReference type="EMBL" id="LR778114">
    <property type="protein sequence ID" value="CAB1130116.1"/>
    <property type="molecule type" value="Genomic_DNA"/>
</dbReference>
<dbReference type="PANTHER" id="PTHR17224:SF1">
    <property type="entry name" value="PEPTIDYL-TRNA HYDROLASE"/>
    <property type="match status" value="1"/>
</dbReference>
<feature type="site" description="Discriminates between blocked and unblocked aminoacyl-tRNA" evidence="8">
    <location>
        <position position="17"/>
    </location>
</feature>
<accession>A0A6F8ZKC3</accession>
<keyword evidence="8" id="KW-0963">Cytoplasm</keyword>
<dbReference type="PROSITE" id="PS01196">
    <property type="entry name" value="PEPT_TRNA_HYDROL_2"/>
    <property type="match status" value="1"/>
</dbReference>
<proteinExistence type="inferred from homology"/>
<comment type="function">
    <text evidence="8">Catalyzes the release of premature peptidyl moieties from peptidyl-tRNA molecules trapped in stalled 50S ribosomal subunits, and thus maintains levels of free tRNAs and 50S ribosomes.</text>
</comment>
<dbReference type="InterPro" id="IPR001328">
    <property type="entry name" value="Pept_tRNA_hydro"/>
</dbReference>
<comment type="catalytic activity">
    <reaction evidence="6 8 9">
        <text>an N-acyl-L-alpha-aminoacyl-tRNA + H2O = an N-acyl-L-amino acid + a tRNA + H(+)</text>
        <dbReference type="Rhea" id="RHEA:54448"/>
        <dbReference type="Rhea" id="RHEA-COMP:10123"/>
        <dbReference type="Rhea" id="RHEA-COMP:13883"/>
        <dbReference type="ChEBI" id="CHEBI:15377"/>
        <dbReference type="ChEBI" id="CHEBI:15378"/>
        <dbReference type="ChEBI" id="CHEBI:59874"/>
        <dbReference type="ChEBI" id="CHEBI:78442"/>
        <dbReference type="ChEBI" id="CHEBI:138191"/>
        <dbReference type="EC" id="3.1.1.29"/>
    </reaction>
</comment>
<feature type="binding site" evidence="8">
    <location>
        <position position="120"/>
    </location>
    <ligand>
        <name>tRNA</name>
        <dbReference type="ChEBI" id="CHEBI:17843"/>
    </ligand>
</feature>
<evidence type="ECO:0000256" key="8">
    <source>
        <dbReference type="HAMAP-Rule" id="MF_00083"/>
    </source>
</evidence>
<evidence type="ECO:0000256" key="6">
    <source>
        <dbReference type="ARBA" id="ARBA00048707"/>
    </source>
</evidence>
<dbReference type="HAMAP" id="MF_00083">
    <property type="entry name" value="Pept_tRNA_hydro_bact"/>
    <property type="match status" value="1"/>
</dbReference>
<sequence length="212" mass="22395">MSGPGPAPIRLVVGLGNPGPQYRLTRHNLGFRVLDRLAERQGLVFRLTRRGEEAEWAVPGNGRVLLLKPHTFMNLSGQAVGPLVRRHGWPPAAVLVVVDDLALAPGQIRLRAGGSAGGHNGLKSLIEALGTEEFPRLRIGIGHPQGRMPVIDWVLGVPWGEDRARLEAAVDTAAEAVETVLTRGWDQAATRYNATSLLPGGGRAGGGDGGGV</sequence>
<keyword evidence="3 8" id="KW-0378">Hydrolase</keyword>
<dbReference type="PANTHER" id="PTHR17224">
    <property type="entry name" value="PEPTIDYL-TRNA HYDROLASE"/>
    <property type="match status" value="1"/>
</dbReference>
<keyword evidence="2 8" id="KW-0820">tRNA-binding</keyword>
<evidence type="ECO:0000256" key="7">
    <source>
        <dbReference type="ARBA" id="ARBA00050038"/>
    </source>
</evidence>
<dbReference type="GO" id="GO:0004045">
    <property type="term" value="F:peptidyl-tRNA hydrolase activity"/>
    <property type="evidence" value="ECO:0007669"/>
    <property type="project" value="UniProtKB-UniRule"/>
</dbReference>
<evidence type="ECO:0000256" key="9">
    <source>
        <dbReference type="RuleBase" id="RU000673"/>
    </source>
</evidence>
<dbReference type="GO" id="GO:0072344">
    <property type="term" value="P:rescue of stalled ribosome"/>
    <property type="evidence" value="ECO:0007669"/>
    <property type="project" value="UniProtKB-UniRule"/>
</dbReference>
<comment type="similarity">
    <text evidence="5 8 10">Belongs to the PTH family.</text>
</comment>
<feature type="binding site" evidence="8">
    <location>
        <position position="74"/>
    </location>
    <ligand>
        <name>tRNA</name>
        <dbReference type="ChEBI" id="CHEBI:17843"/>
    </ligand>
</feature>
<dbReference type="CDD" id="cd00462">
    <property type="entry name" value="PTH"/>
    <property type="match status" value="1"/>
</dbReference>
<feature type="site" description="Stabilizes the basic form of H active site to accept a proton" evidence="8">
    <location>
        <position position="99"/>
    </location>
</feature>
<evidence type="ECO:0000256" key="3">
    <source>
        <dbReference type="ARBA" id="ARBA00022801"/>
    </source>
</evidence>
<gene>
    <name evidence="8 11" type="primary">pth</name>
    <name evidence="11" type="ORF">R50_2624</name>
</gene>
<dbReference type="EC" id="3.1.1.29" evidence="1 8"/>
<feature type="binding site" evidence="8">
    <location>
        <position position="72"/>
    </location>
    <ligand>
        <name>tRNA</name>
        <dbReference type="ChEBI" id="CHEBI:17843"/>
    </ligand>
</feature>
<dbReference type="KEGG" id="hfv:R50_2624"/>
<comment type="function">
    <text evidence="8">Hydrolyzes ribosome-free peptidyl-tRNAs (with 1 or more amino acids incorporated), which drop off the ribosome during protein synthesis, or as a result of ribosome stalling.</text>
</comment>
<dbReference type="GO" id="GO:0000049">
    <property type="term" value="F:tRNA binding"/>
    <property type="evidence" value="ECO:0007669"/>
    <property type="project" value="UniProtKB-UniRule"/>
</dbReference>
<evidence type="ECO:0000313" key="11">
    <source>
        <dbReference type="EMBL" id="CAB1130116.1"/>
    </source>
</evidence>
<evidence type="ECO:0000256" key="5">
    <source>
        <dbReference type="ARBA" id="ARBA00038063"/>
    </source>
</evidence>
<evidence type="ECO:0000256" key="4">
    <source>
        <dbReference type="ARBA" id="ARBA00022884"/>
    </source>
</evidence>
<keyword evidence="4 8" id="KW-0694">RNA-binding</keyword>
<evidence type="ECO:0000313" key="12">
    <source>
        <dbReference type="Proteomes" id="UP000503399"/>
    </source>
</evidence>
<reference evidence="11 12" key="1">
    <citation type="submission" date="2020-02" db="EMBL/GenBank/DDBJ databases">
        <authorList>
            <person name="Hogendoorn C."/>
        </authorList>
    </citation>
    <scope>NUCLEOTIDE SEQUENCE [LARGE SCALE GENOMIC DNA]</scope>
    <source>
        <strain evidence="11">R501</strain>
    </source>
</reference>
<dbReference type="SUPFAM" id="SSF53178">
    <property type="entry name" value="Peptidyl-tRNA hydrolase-like"/>
    <property type="match status" value="1"/>
</dbReference>
<dbReference type="GO" id="GO:0005737">
    <property type="term" value="C:cytoplasm"/>
    <property type="evidence" value="ECO:0007669"/>
    <property type="project" value="UniProtKB-SubCell"/>
</dbReference>
<comment type="subunit">
    <text evidence="8">Monomer.</text>
</comment>
<evidence type="ECO:0000256" key="10">
    <source>
        <dbReference type="RuleBase" id="RU004320"/>
    </source>
</evidence>
<keyword evidence="12" id="KW-1185">Reference proteome</keyword>
<dbReference type="Gene3D" id="3.40.50.1470">
    <property type="entry name" value="Peptidyl-tRNA hydrolase"/>
    <property type="match status" value="1"/>
</dbReference>
<dbReference type="InterPro" id="IPR036416">
    <property type="entry name" value="Pept_tRNA_hydro_sf"/>
</dbReference>